<dbReference type="PANTHER" id="PTHR30627">
    <property type="entry name" value="PEPTIDOGLYCAN D,D-TRANSPEPTIDASE"/>
    <property type="match status" value="1"/>
</dbReference>
<dbReference type="InterPro" id="IPR005311">
    <property type="entry name" value="PBP_dimer"/>
</dbReference>
<protein>
    <submittedName>
        <fullName evidence="7">Peptidoglycan D,D-transpeptidase FtsI family protein</fullName>
    </submittedName>
</protein>
<dbReference type="Gene3D" id="3.40.710.10">
    <property type="entry name" value="DD-peptidase/beta-lactamase superfamily"/>
    <property type="match status" value="1"/>
</dbReference>
<dbReference type="InterPro" id="IPR036138">
    <property type="entry name" value="PBP_dimer_sf"/>
</dbReference>
<keyword evidence="3" id="KW-0472">Membrane</keyword>
<evidence type="ECO:0000259" key="5">
    <source>
        <dbReference type="Pfam" id="PF00905"/>
    </source>
</evidence>
<evidence type="ECO:0000256" key="4">
    <source>
        <dbReference type="SAM" id="MobiDB-lite"/>
    </source>
</evidence>
<comment type="subcellular location">
    <subcellularLocation>
        <location evidence="1">Membrane</location>
    </subcellularLocation>
</comment>
<evidence type="ECO:0000313" key="7">
    <source>
        <dbReference type="EMBL" id="MFB9378885.1"/>
    </source>
</evidence>
<dbReference type="InterPro" id="IPR050515">
    <property type="entry name" value="Beta-lactam/transpept"/>
</dbReference>
<feature type="region of interest" description="Disordered" evidence="4">
    <location>
        <begin position="610"/>
        <end position="645"/>
    </location>
</feature>
<sequence length="645" mass="67535">MSPSRTSRAVAGLRPERRLRAWVLVVLLVLSVFGFRLVQLQGADAADLAGRALEQRTRAVPLYAMRGDIVDDKGVLLATSVERRTVIASPAAIAGFNKRTDGSPRDKKLGVGPAGAAALIAPLLNVDVATLTAKLTGTGQYTVVAKDVTPEVWQQIDALDIGGIASERTTQRVYPAGASTSTLVGILGTPEQEQKAGTTIYHDVPLSGLEAAENSLLSGRDGLERYERSGGGQRIPLGESETQPAVDGDALHLTIDRDLQWKAQTAIEAQVEKSQAESGTVVVMDKHQRLLAMASAPSLDPTDTTSRNPLALQNTALTQAFEPGSTAKVVTLAAALEEGLVTPASPFTVPDEIDKVDRTFHDSHPHPVHQLTLAGILAQSSNVGTIMAGEKLSQQQLYDYQRRFGFGTSVGLGFEGETAGRVWPPDSKHYTETTYFTSMFGQGLTVNAVQAASVFATIANGGVRTSPSLIAGTSDPEGNYTASPTPSSERVVSTKTATELRQIMEAVVGEDGTAAAANIPGYKVAGKTGTAERVDPECGCYRGYTASFIGMAPSDDPDLIVAVILQDPKNGYYGGSTAGPVFKDVMTYALQERGVEPSTVPPADLPLFWGAQAGPTTSSEDAGTADGTTSTGAPTPASTPGGGTR</sequence>
<dbReference type="SUPFAM" id="SSF56519">
    <property type="entry name" value="Penicillin binding protein dimerisation domain"/>
    <property type="match status" value="1"/>
</dbReference>
<accession>A0ABV5LXR2</accession>
<evidence type="ECO:0000259" key="6">
    <source>
        <dbReference type="Pfam" id="PF03717"/>
    </source>
</evidence>
<feature type="compositionally biased region" description="Low complexity" evidence="4">
    <location>
        <begin position="621"/>
        <end position="639"/>
    </location>
</feature>
<proteinExistence type="inferred from homology"/>
<dbReference type="SUPFAM" id="SSF56601">
    <property type="entry name" value="beta-lactamase/transpeptidase-like"/>
    <property type="match status" value="1"/>
</dbReference>
<organism evidence="7 8">
    <name type="scientific">Kineococcus gynurae</name>
    <dbReference type="NCBI Taxonomy" id="452979"/>
    <lineage>
        <taxon>Bacteria</taxon>
        <taxon>Bacillati</taxon>
        <taxon>Actinomycetota</taxon>
        <taxon>Actinomycetes</taxon>
        <taxon>Kineosporiales</taxon>
        <taxon>Kineosporiaceae</taxon>
        <taxon>Kineococcus</taxon>
    </lineage>
</organism>
<dbReference type="Proteomes" id="UP001589748">
    <property type="component" value="Unassembled WGS sequence"/>
</dbReference>
<dbReference type="Gene3D" id="3.90.1310.10">
    <property type="entry name" value="Penicillin-binding protein 2a (Domain 2)"/>
    <property type="match status" value="1"/>
</dbReference>
<evidence type="ECO:0000256" key="2">
    <source>
        <dbReference type="ARBA" id="ARBA00007171"/>
    </source>
</evidence>
<name>A0ABV5LXR2_9ACTN</name>
<feature type="domain" description="Penicillin-binding protein transpeptidase" evidence="5">
    <location>
        <begin position="279"/>
        <end position="586"/>
    </location>
</feature>
<evidence type="ECO:0000313" key="8">
    <source>
        <dbReference type="Proteomes" id="UP001589748"/>
    </source>
</evidence>
<dbReference type="EMBL" id="JBHMDM010000013">
    <property type="protein sequence ID" value="MFB9378885.1"/>
    <property type="molecule type" value="Genomic_DNA"/>
</dbReference>
<dbReference type="InterPro" id="IPR001460">
    <property type="entry name" value="PCN-bd_Tpept"/>
</dbReference>
<dbReference type="RefSeq" id="WP_380136565.1">
    <property type="nucleotide sequence ID" value="NZ_JBHLUI010000007.1"/>
</dbReference>
<evidence type="ECO:0000256" key="3">
    <source>
        <dbReference type="ARBA" id="ARBA00023136"/>
    </source>
</evidence>
<dbReference type="Pfam" id="PF00905">
    <property type="entry name" value="Transpeptidase"/>
    <property type="match status" value="1"/>
</dbReference>
<dbReference type="Pfam" id="PF03717">
    <property type="entry name" value="PBP_dimer"/>
    <property type="match status" value="1"/>
</dbReference>
<keyword evidence="8" id="KW-1185">Reference proteome</keyword>
<dbReference type="InterPro" id="IPR012338">
    <property type="entry name" value="Beta-lactam/transpept-like"/>
</dbReference>
<comment type="similarity">
    <text evidence="2">Belongs to the transpeptidase family.</text>
</comment>
<feature type="region of interest" description="Disordered" evidence="4">
    <location>
        <begin position="469"/>
        <end position="488"/>
    </location>
</feature>
<feature type="domain" description="Penicillin-binding protein dimerisation" evidence="6">
    <location>
        <begin position="62"/>
        <end position="235"/>
    </location>
</feature>
<evidence type="ECO:0000256" key="1">
    <source>
        <dbReference type="ARBA" id="ARBA00004370"/>
    </source>
</evidence>
<reference evidence="7 8" key="1">
    <citation type="submission" date="2024-09" db="EMBL/GenBank/DDBJ databases">
        <authorList>
            <person name="Sun Q."/>
            <person name="Mori K."/>
        </authorList>
    </citation>
    <scope>NUCLEOTIDE SEQUENCE [LARGE SCALE GENOMIC DNA]</scope>
    <source>
        <strain evidence="7 8">TISTR 1856</strain>
    </source>
</reference>
<dbReference type="Gene3D" id="3.30.450.330">
    <property type="match status" value="1"/>
</dbReference>
<dbReference type="PANTHER" id="PTHR30627:SF1">
    <property type="entry name" value="PEPTIDOGLYCAN D,D-TRANSPEPTIDASE FTSI"/>
    <property type="match status" value="1"/>
</dbReference>
<comment type="caution">
    <text evidence="7">The sequence shown here is derived from an EMBL/GenBank/DDBJ whole genome shotgun (WGS) entry which is preliminary data.</text>
</comment>
<gene>
    <name evidence="7" type="ORF">ACFFVI_18150</name>
</gene>